<dbReference type="EMBL" id="AP021874">
    <property type="protein sequence ID" value="BBO67387.1"/>
    <property type="molecule type" value="Genomic_DNA"/>
</dbReference>
<evidence type="ECO:0000313" key="2">
    <source>
        <dbReference type="Proteomes" id="UP000427906"/>
    </source>
</evidence>
<accession>A0A5K7YRW6</accession>
<name>A0A5K7YRW6_9BACT</name>
<gene>
    <name evidence="1" type="ORF">DSCA_13170</name>
</gene>
<dbReference type="KEGG" id="dalk:DSCA_13170"/>
<dbReference type="AlphaFoldDB" id="A0A5K7YRW6"/>
<dbReference type="Proteomes" id="UP000427906">
    <property type="component" value="Chromosome"/>
</dbReference>
<proteinExistence type="predicted"/>
<organism evidence="1 2">
    <name type="scientific">Desulfosarcina alkanivorans</name>
    <dbReference type="NCBI Taxonomy" id="571177"/>
    <lineage>
        <taxon>Bacteria</taxon>
        <taxon>Pseudomonadati</taxon>
        <taxon>Thermodesulfobacteriota</taxon>
        <taxon>Desulfobacteria</taxon>
        <taxon>Desulfobacterales</taxon>
        <taxon>Desulfosarcinaceae</taxon>
        <taxon>Desulfosarcina</taxon>
    </lineage>
</organism>
<protein>
    <submittedName>
        <fullName evidence="1">Uncharacterized protein</fullName>
    </submittedName>
</protein>
<keyword evidence="2" id="KW-1185">Reference proteome</keyword>
<evidence type="ECO:0000313" key="1">
    <source>
        <dbReference type="EMBL" id="BBO67387.1"/>
    </source>
</evidence>
<reference evidence="1 2" key="1">
    <citation type="submission" date="2019-11" db="EMBL/GenBank/DDBJ databases">
        <title>Comparative genomics of hydrocarbon-degrading Desulfosarcina strains.</title>
        <authorList>
            <person name="Watanabe M."/>
            <person name="Kojima H."/>
            <person name="Fukui M."/>
        </authorList>
    </citation>
    <scope>NUCLEOTIDE SEQUENCE [LARGE SCALE GENOMIC DNA]</scope>
    <source>
        <strain evidence="1 2">PL12</strain>
    </source>
</reference>
<sequence length="66" mass="7561">MISSPCKTCERRNDPKDECLKNCKILHDVQEFHLMTAKNICYSAIDCTEESRYQIKSPSSAAMSPY</sequence>